<evidence type="ECO:0000256" key="1">
    <source>
        <dbReference type="ARBA" id="ARBA00006987"/>
    </source>
</evidence>
<comment type="similarity">
    <text evidence="1">Belongs to the UPF0065 (bug) family.</text>
</comment>
<protein>
    <submittedName>
        <fullName evidence="2">Tripartite tricarboxylate transporter substrate binding protein</fullName>
    </submittedName>
</protein>
<dbReference type="OrthoDB" id="9780943at2"/>
<reference evidence="2 3" key="1">
    <citation type="submission" date="2019-09" db="EMBL/GenBank/DDBJ databases">
        <title>Draft genome sequence of the thermophilic Saccharopolyspora hirsuta VKM Ac-666T.</title>
        <authorList>
            <person name="Lobastova T.G."/>
            <person name="Fokina V."/>
            <person name="Bragin E.Y."/>
            <person name="Shtratnikova V.Y."/>
            <person name="Starodumova I.P."/>
            <person name="Tarlachkov S.V."/>
            <person name="Donova M.V."/>
        </authorList>
    </citation>
    <scope>NUCLEOTIDE SEQUENCE [LARGE SCALE GENOMIC DNA]</scope>
    <source>
        <strain evidence="2 3">VKM Ac-666</strain>
    </source>
</reference>
<dbReference type="SMR" id="A0A5M7BYC8"/>
<dbReference type="AlphaFoldDB" id="A0A5M7BYC8"/>
<evidence type="ECO:0000313" key="2">
    <source>
        <dbReference type="EMBL" id="KAA5835236.1"/>
    </source>
</evidence>
<sequence>MTVRTALTRGCAAVVGIALIGAGVGEACEAARPSAGVRDKLRIIAPAAPGGGWDTTARELQNAAEANGLTGTSEVLNIEGAGGTIGLARLVNQPGDTNTLMLTGTTMLGAVEINGSPAEVGDTTPIAKITEDFDAIVVPADSPLRTTDDLVRAWRSAPGALAVGGGSIGSLDHLLAGSLAGEAGVGPAGLNYIAHSGGGEMVASLLGGHLDVGFANTNEISDQVETGELRALAVASPERSEDLPDTPTLRERGIDIAMSNWRGLVAAPGLDPERKREMQEYVAHLVSTPQWRDALANNNWLNAFQTGTEFEQFLRTDTENIRRITTRLGLS</sequence>
<dbReference type="CDD" id="cd07012">
    <property type="entry name" value="PBP2_Bug_TTT"/>
    <property type="match status" value="1"/>
</dbReference>
<dbReference type="RefSeq" id="WP_150066432.1">
    <property type="nucleotide sequence ID" value="NZ_VWPH01000004.1"/>
</dbReference>
<dbReference type="Gene3D" id="3.40.190.150">
    <property type="entry name" value="Bordetella uptake gene, domain 1"/>
    <property type="match status" value="1"/>
</dbReference>
<evidence type="ECO:0000313" key="3">
    <source>
        <dbReference type="Proteomes" id="UP000323946"/>
    </source>
</evidence>
<dbReference type="InterPro" id="IPR042100">
    <property type="entry name" value="Bug_dom1"/>
</dbReference>
<dbReference type="Gene3D" id="3.40.190.10">
    <property type="entry name" value="Periplasmic binding protein-like II"/>
    <property type="match status" value="1"/>
</dbReference>
<comment type="caution">
    <text evidence="2">The sequence shown here is derived from an EMBL/GenBank/DDBJ whole genome shotgun (WGS) entry which is preliminary data.</text>
</comment>
<dbReference type="Pfam" id="PF03401">
    <property type="entry name" value="TctC"/>
    <property type="match status" value="1"/>
</dbReference>
<dbReference type="EMBL" id="VWPH01000004">
    <property type="protein sequence ID" value="KAA5835236.1"/>
    <property type="molecule type" value="Genomic_DNA"/>
</dbReference>
<dbReference type="Proteomes" id="UP000323946">
    <property type="component" value="Unassembled WGS sequence"/>
</dbReference>
<accession>A0A5M7BYC8</accession>
<proteinExistence type="inferred from homology"/>
<keyword evidence="3" id="KW-1185">Reference proteome</keyword>
<gene>
    <name evidence="2" type="ORF">F1721_10655</name>
</gene>
<dbReference type="InterPro" id="IPR005064">
    <property type="entry name" value="BUG"/>
</dbReference>
<dbReference type="PIRSF" id="PIRSF017082">
    <property type="entry name" value="YflP"/>
    <property type="match status" value="1"/>
</dbReference>
<dbReference type="SUPFAM" id="SSF53850">
    <property type="entry name" value="Periplasmic binding protein-like II"/>
    <property type="match status" value="1"/>
</dbReference>
<name>A0A5M7BYC8_SACHI</name>
<dbReference type="PANTHER" id="PTHR42928:SF3">
    <property type="entry name" value="UPF0065 PROTEIN YFLP"/>
    <property type="match status" value="1"/>
</dbReference>
<dbReference type="PANTHER" id="PTHR42928">
    <property type="entry name" value="TRICARBOXYLATE-BINDING PROTEIN"/>
    <property type="match status" value="1"/>
</dbReference>
<organism evidence="2 3">
    <name type="scientific">Saccharopolyspora hirsuta</name>
    <dbReference type="NCBI Taxonomy" id="1837"/>
    <lineage>
        <taxon>Bacteria</taxon>
        <taxon>Bacillati</taxon>
        <taxon>Actinomycetota</taxon>
        <taxon>Actinomycetes</taxon>
        <taxon>Pseudonocardiales</taxon>
        <taxon>Pseudonocardiaceae</taxon>
        <taxon>Saccharopolyspora</taxon>
    </lineage>
</organism>